<dbReference type="SUPFAM" id="SSF46689">
    <property type="entry name" value="Homeodomain-like"/>
    <property type="match status" value="1"/>
</dbReference>
<dbReference type="Gene3D" id="1.10.10.60">
    <property type="entry name" value="Homeodomain-like"/>
    <property type="match status" value="1"/>
</dbReference>
<dbReference type="PROSITE" id="PS01124">
    <property type="entry name" value="HTH_ARAC_FAMILY_2"/>
    <property type="match status" value="1"/>
</dbReference>
<keyword evidence="1" id="KW-0805">Transcription regulation</keyword>
<proteinExistence type="predicted"/>
<organism evidence="5 6">
    <name type="scientific">Sinorhizobium numidicum</name>
    <dbReference type="NCBI Taxonomy" id="680248"/>
    <lineage>
        <taxon>Bacteria</taxon>
        <taxon>Pseudomonadati</taxon>
        <taxon>Pseudomonadota</taxon>
        <taxon>Alphaproteobacteria</taxon>
        <taxon>Hyphomicrobiales</taxon>
        <taxon>Rhizobiaceae</taxon>
        <taxon>Sinorhizobium/Ensifer group</taxon>
        <taxon>Sinorhizobium</taxon>
    </lineage>
</organism>
<keyword evidence="6" id="KW-1185">Reference proteome</keyword>
<dbReference type="PANTHER" id="PTHR46796:SF6">
    <property type="entry name" value="ARAC SUBFAMILY"/>
    <property type="match status" value="1"/>
</dbReference>
<evidence type="ECO:0000256" key="3">
    <source>
        <dbReference type="ARBA" id="ARBA00023163"/>
    </source>
</evidence>
<dbReference type="Proteomes" id="UP001235547">
    <property type="component" value="Chromosome 2"/>
</dbReference>
<gene>
    <name evidence="5" type="ORF">PYH38_000773</name>
</gene>
<evidence type="ECO:0000259" key="4">
    <source>
        <dbReference type="PROSITE" id="PS01124"/>
    </source>
</evidence>
<dbReference type="PRINTS" id="PR00032">
    <property type="entry name" value="HTHARAC"/>
</dbReference>
<dbReference type="RefSeq" id="WP_280732112.1">
    <property type="nucleotide sequence ID" value="NZ_CP120367.1"/>
</dbReference>
<dbReference type="Pfam" id="PF12833">
    <property type="entry name" value="HTH_18"/>
    <property type="match status" value="1"/>
</dbReference>
<dbReference type="PANTHER" id="PTHR46796">
    <property type="entry name" value="HTH-TYPE TRANSCRIPTIONAL ACTIVATOR RHAS-RELATED"/>
    <property type="match status" value="1"/>
</dbReference>
<dbReference type="InterPro" id="IPR020449">
    <property type="entry name" value="Tscrpt_reg_AraC-type_HTH"/>
</dbReference>
<dbReference type="EMBL" id="CP120370">
    <property type="protein sequence ID" value="WEX81366.1"/>
    <property type="molecule type" value="Genomic_DNA"/>
</dbReference>
<reference evidence="5 6" key="1">
    <citation type="submission" date="2023-03" db="EMBL/GenBank/DDBJ databases">
        <authorList>
            <person name="Kaur S."/>
            <person name="Espinosa-Saiz D."/>
            <person name="Velazquez E."/>
            <person name="Menendez E."/>
            <person name="diCenzo G.C."/>
        </authorList>
    </citation>
    <scope>NUCLEOTIDE SEQUENCE [LARGE SCALE GENOMIC DNA]</scope>
    <source>
        <strain evidence="5 6">LMG 27395</strain>
    </source>
</reference>
<keyword evidence="3" id="KW-0804">Transcription</keyword>
<sequence>MEIIRPLKFGMLPDRESRLVCRSILLDMLGEATIAVEDGDLAGVTGLFWKYVSLSLATLYFPKAPLRLTANGVSDAGIVIMRAMDGPLVIHHRRNKVETARADVIFLPADASSEITLPEGGRFDCAHLPAYALASMRDILKPMMMQPLAADCLPLQLLTNYAGYLLRQEYQSEEHAGMMVAHFYDLLPVLAQHVGNIGPRDTPQSRMASIKTLIEENLANGAFSITDVAEAEGVTPRAIQKFFSREGTTFSRYMLGRRLSLAKGLILAEGDATSISQIAYTVGFNDLSYFNRTFRSRYGVRPSDLRRLTATAA</sequence>
<dbReference type="InterPro" id="IPR009057">
    <property type="entry name" value="Homeodomain-like_sf"/>
</dbReference>
<feature type="domain" description="HTH araC/xylS-type" evidence="4">
    <location>
        <begin position="208"/>
        <end position="308"/>
    </location>
</feature>
<dbReference type="InterPro" id="IPR018060">
    <property type="entry name" value="HTH_AraC"/>
</dbReference>
<evidence type="ECO:0000256" key="2">
    <source>
        <dbReference type="ARBA" id="ARBA00023125"/>
    </source>
</evidence>
<dbReference type="SMART" id="SM00342">
    <property type="entry name" value="HTH_ARAC"/>
    <property type="match status" value="1"/>
</dbReference>
<protein>
    <submittedName>
        <fullName evidence="5">AraC family transcriptional regulator</fullName>
    </submittedName>
</protein>
<evidence type="ECO:0000313" key="6">
    <source>
        <dbReference type="Proteomes" id="UP001235547"/>
    </source>
</evidence>
<accession>A0ABY8CRT8</accession>
<evidence type="ECO:0000256" key="1">
    <source>
        <dbReference type="ARBA" id="ARBA00023015"/>
    </source>
</evidence>
<name>A0ABY8CRT8_9HYPH</name>
<evidence type="ECO:0000313" key="5">
    <source>
        <dbReference type="EMBL" id="WEX81366.1"/>
    </source>
</evidence>
<dbReference type="InterPro" id="IPR050204">
    <property type="entry name" value="AraC_XylS_family_regulators"/>
</dbReference>
<keyword evidence="2" id="KW-0238">DNA-binding</keyword>